<keyword evidence="2 3" id="KW-0040">ANK repeat</keyword>
<feature type="repeat" description="ANK" evidence="3">
    <location>
        <begin position="277"/>
        <end position="309"/>
    </location>
</feature>
<dbReference type="AlphaFoldDB" id="A0A8H3IE41"/>
<dbReference type="PROSITE" id="PS50297">
    <property type="entry name" value="ANK_REP_REGION"/>
    <property type="match status" value="2"/>
</dbReference>
<keyword evidence="1" id="KW-0677">Repeat</keyword>
<proteinExistence type="predicted"/>
<feature type="repeat" description="ANK" evidence="3">
    <location>
        <begin position="349"/>
        <end position="371"/>
    </location>
</feature>
<accession>A0A8H3IE41</accession>
<reference evidence="4" key="1">
    <citation type="submission" date="2021-03" db="EMBL/GenBank/DDBJ databases">
        <authorList>
            <person name="Tagirdzhanova G."/>
        </authorList>
    </citation>
    <scope>NUCLEOTIDE SEQUENCE</scope>
</reference>
<evidence type="ECO:0000313" key="5">
    <source>
        <dbReference type="Proteomes" id="UP000664203"/>
    </source>
</evidence>
<dbReference type="InterPro" id="IPR002110">
    <property type="entry name" value="Ankyrin_rpt"/>
</dbReference>
<evidence type="ECO:0000256" key="3">
    <source>
        <dbReference type="PROSITE-ProRule" id="PRU00023"/>
    </source>
</evidence>
<dbReference type="PANTHER" id="PTHR24198">
    <property type="entry name" value="ANKYRIN REPEAT AND PROTEIN KINASE DOMAIN-CONTAINING PROTEIN"/>
    <property type="match status" value="1"/>
</dbReference>
<evidence type="ECO:0000256" key="1">
    <source>
        <dbReference type="ARBA" id="ARBA00022737"/>
    </source>
</evidence>
<dbReference type="Pfam" id="PF12796">
    <property type="entry name" value="Ank_2"/>
    <property type="match status" value="1"/>
</dbReference>
<evidence type="ECO:0000313" key="4">
    <source>
        <dbReference type="EMBL" id="CAF9915113.1"/>
    </source>
</evidence>
<evidence type="ECO:0000256" key="2">
    <source>
        <dbReference type="ARBA" id="ARBA00023043"/>
    </source>
</evidence>
<dbReference type="SUPFAM" id="SSF48403">
    <property type="entry name" value="Ankyrin repeat"/>
    <property type="match status" value="1"/>
</dbReference>
<dbReference type="OrthoDB" id="539213at2759"/>
<dbReference type="Pfam" id="PF00023">
    <property type="entry name" value="Ank"/>
    <property type="match status" value="1"/>
</dbReference>
<sequence>MINTLIVSLSALVTHRYCKQKSLQLAGNVAFAKLVSVGIEQILELGDLDIAIEVRQTMSSRAVASSLDKPYRESVLKAALHIACSGYFDFGRSKQFLAFSQDCRKDLNPDFQALKTMIEHKSESLFRFCVEDGMNVSGCDEDGQGVLHYMINTGFYQIVPISLVISRGADPNCASREGQTPLVIAIDLGIPLVVQDLLAEGAEPFGADPSGSSSLLHAVATQNYAVVARTLDAFEGKMEKYFNEYPLSQASQIKQYFLSYGGDRVEDEMIGLDITGEGSTALQIAAKHYDIEILRLLLSSGASLDVRDPDGNVALHYAVQGKPNNADGAIACCRLLLKGETRQFPKNKKGDTPLHLAAQRYEGESLRQLLDFFLRQHDCDIDVQNARGETILHQAAMQITVVSVATILEFGAAPNQKDAKGRNTIQLFVQAAYTISGLSSMGDHRMRKMMDTLIDAGVDPLVQNISQDPGGYAAMEYAGFDCNDPLFLHLYEIASQNLRRSRTPQTWHDWTTQEQGLLSAWSILVAEEKWDMARRLCEYVASDRYISDSSA</sequence>
<dbReference type="Gene3D" id="1.25.40.20">
    <property type="entry name" value="Ankyrin repeat-containing domain"/>
    <property type="match status" value="3"/>
</dbReference>
<protein>
    <submittedName>
        <fullName evidence="4">Uncharacterized protein</fullName>
    </submittedName>
</protein>
<dbReference type="EMBL" id="CAJPDR010000080">
    <property type="protein sequence ID" value="CAF9915113.1"/>
    <property type="molecule type" value="Genomic_DNA"/>
</dbReference>
<dbReference type="SMART" id="SM00248">
    <property type="entry name" value="ANK"/>
    <property type="match status" value="6"/>
</dbReference>
<feature type="repeat" description="ANK" evidence="3">
    <location>
        <begin position="387"/>
        <end position="419"/>
    </location>
</feature>
<organism evidence="4 5">
    <name type="scientific">Alectoria fallacina</name>
    <dbReference type="NCBI Taxonomy" id="1903189"/>
    <lineage>
        <taxon>Eukaryota</taxon>
        <taxon>Fungi</taxon>
        <taxon>Dikarya</taxon>
        <taxon>Ascomycota</taxon>
        <taxon>Pezizomycotina</taxon>
        <taxon>Lecanoromycetes</taxon>
        <taxon>OSLEUM clade</taxon>
        <taxon>Lecanoromycetidae</taxon>
        <taxon>Lecanorales</taxon>
        <taxon>Lecanorineae</taxon>
        <taxon>Parmeliaceae</taxon>
        <taxon>Alectoria</taxon>
    </lineage>
</organism>
<comment type="caution">
    <text evidence="4">The sequence shown here is derived from an EMBL/GenBank/DDBJ whole genome shotgun (WGS) entry which is preliminary data.</text>
</comment>
<dbReference type="Proteomes" id="UP000664203">
    <property type="component" value="Unassembled WGS sequence"/>
</dbReference>
<dbReference type="PROSITE" id="PS50088">
    <property type="entry name" value="ANK_REPEAT"/>
    <property type="match status" value="4"/>
</dbReference>
<feature type="repeat" description="ANK" evidence="3">
    <location>
        <begin position="177"/>
        <end position="209"/>
    </location>
</feature>
<gene>
    <name evidence="4" type="ORF">ALECFALPRED_009983</name>
</gene>
<dbReference type="PANTHER" id="PTHR24198:SF165">
    <property type="entry name" value="ANKYRIN REPEAT-CONTAINING PROTEIN-RELATED"/>
    <property type="match status" value="1"/>
</dbReference>
<name>A0A8H3IE41_9LECA</name>
<keyword evidence="5" id="KW-1185">Reference proteome</keyword>
<dbReference type="InterPro" id="IPR036770">
    <property type="entry name" value="Ankyrin_rpt-contain_sf"/>
</dbReference>